<gene>
    <name evidence="2" type="ORF">NBR_LOCUS9309</name>
</gene>
<name>A0A0N4Y139_NIPBR</name>
<dbReference type="Proteomes" id="UP000271162">
    <property type="component" value="Unassembled WGS sequence"/>
</dbReference>
<evidence type="ECO:0000313" key="3">
    <source>
        <dbReference type="Proteomes" id="UP000271162"/>
    </source>
</evidence>
<accession>A0A0N4Y139</accession>
<feature type="region of interest" description="Disordered" evidence="1">
    <location>
        <begin position="110"/>
        <end position="152"/>
    </location>
</feature>
<dbReference type="AlphaFoldDB" id="A0A0N4Y139"/>
<sequence length="610" mass="67808">MPTFGISDLECEGDLSYEGHDDLLFKKLLFETVRPLERLRCTAAHTFLSKKLRENSAVSRARESKCVYKDGDERRKRLTWTTECPYPTQPTVKVDADCAEEIAEYYIQKASAQSRRRSGEKRLSPVGRGTLRKQANSLSLSNDAENSSSVGTNAQQFKENVPVFQTQRPAQDQKPLQDGNALNVGVAPSPQTPLSANARLFASVKNDENSFGFLGSPINTASNHKDMLTTLHLNTYTGSRPSFGLGTITSTPFAAFKKSIDQSGKNDEKPKENGNENVENAYDSSIASVIKPPQEASLCGASKTKEQINFEPDGKVILKSIPVNSLDRVYANEIKLAIKYDEAKRLVEEDKANKALRALTKRTIVEKVTVETKKTATVQDIKTVASFLFKLLTGGNVIGYGEKQLQLPDGDFRRYACVITIESYMGVVERDPLLTVTVSRILILLSANVPQFESLLMGKLVRTSQLLTLNEERCTSYVKKLASTEDRRFALIPETAMIKLFVHLHVVGAACRSNIAHFTSNSLWKMVTFLLDEEYRPIATAAILLEIVESGSLHFTKSDPQRWTTTLRRISDELVPKLEAQIDADNLRLCTGEDGILSSMRHAVSRRLSS</sequence>
<proteinExistence type="predicted"/>
<keyword evidence="3" id="KW-1185">Reference proteome</keyword>
<dbReference type="OMA" id="LWRFVKF"/>
<evidence type="ECO:0000313" key="2">
    <source>
        <dbReference type="EMBL" id="VDL72898.1"/>
    </source>
</evidence>
<dbReference type="EMBL" id="UYSL01020123">
    <property type="protein sequence ID" value="VDL72898.1"/>
    <property type="molecule type" value="Genomic_DNA"/>
</dbReference>
<reference evidence="2 3" key="2">
    <citation type="submission" date="2018-11" db="EMBL/GenBank/DDBJ databases">
        <authorList>
            <consortium name="Pathogen Informatics"/>
        </authorList>
    </citation>
    <scope>NUCLEOTIDE SEQUENCE [LARGE SCALE GENOMIC DNA]</scope>
</reference>
<organism evidence="4">
    <name type="scientific">Nippostrongylus brasiliensis</name>
    <name type="common">Rat hookworm</name>
    <dbReference type="NCBI Taxonomy" id="27835"/>
    <lineage>
        <taxon>Eukaryota</taxon>
        <taxon>Metazoa</taxon>
        <taxon>Ecdysozoa</taxon>
        <taxon>Nematoda</taxon>
        <taxon>Chromadorea</taxon>
        <taxon>Rhabditida</taxon>
        <taxon>Rhabditina</taxon>
        <taxon>Rhabditomorpha</taxon>
        <taxon>Strongyloidea</taxon>
        <taxon>Heligmosomidae</taxon>
        <taxon>Nippostrongylus</taxon>
    </lineage>
</organism>
<evidence type="ECO:0000256" key="1">
    <source>
        <dbReference type="SAM" id="MobiDB-lite"/>
    </source>
</evidence>
<dbReference type="WBParaSite" id="NBR_0000930801-mRNA-1">
    <property type="protein sequence ID" value="NBR_0000930801-mRNA-1"/>
    <property type="gene ID" value="NBR_0000930801"/>
</dbReference>
<feature type="compositionally biased region" description="Polar residues" evidence="1">
    <location>
        <begin position="133"/>
        <end position="152"/>
    </location>
</feature>
<protein>
    <submittedName>
        <fullName evidence="4">Nucleoporin GLE1</fullName>
    </submittedName>
</protein>
<evidence type="ECO:0000313" key="4">
    <source>
        <dbReference type="WBParaSite" id="NBR_0000930801-mRNA-1"/>
    </source>
</evidence>
<reference evidence="4" key="1">
    <citation type="submission" date="2017-02" db="UniProtKB">
        <authorList>
            <consortium name="WormBaseParasite"/>
        </authorList>
    </citation>
    <scope>IDENTIFICATION</scope>
</reference>